<comment type="caution">
    <text evidence="4">The sequence shown here is derived from an EMBL/GenBank/DDBJ whole genome shotgun (WGS) entry which is preliminary data.</text>
</comment>
<feature type="transmembrane region" description="Helical" evidence="2">
    <location>
        <begin position="664"/>
        <end position="683"/>
    </location>
</feature>
<organism evidence="4 5">
    <name type="scientific">Microtetraspora glauca</name>
    <dbReference type="NCBI Taxonomy" id="1996"/>
    <lineage>
        <taxon>Bacteria</taxon>
        <taxon>Bacillati</taxon>
        <taxon>Actinomycetota</taxon>
        <taxon>Actinomycetes</taxon>
        <taxon>Streptosporangiales</taxon>
        <taxon>Streptosporangiaceae</taxon>
        <taxon>Microtetraspora</taxon>
    </lineage>
</organism>
<keyword evidence="2" id="KW-1133">Transmembrane helix</keyword>
<feature type="transmembrane region" description="Helical" evidence="2">
    <location>
        <begin position="38"/>
        <end position="64"/>
    </location>
</feature>
<feature type="transmembrane region" description="Helical" evidence="2">
    <location>
        <begin position="108"/>
        <end position="127"/>
    </location>
</feature>
<feature type="region of interest" description="Disordered" evidence="1">
    <location>
        <begin position="1"/>
        <end position="28"/>
    </location>
</feature>
<feature type="compositionally biased region" description="Low complexity" evidence="1">
    <location>
        <begin position="414"/>
        <end position="435"/>
    </location>
</feature>
<feature type="transmembrane region" description="Helical" evidence="2">
    <location>
        <begin position="632"/>
        <end position="652"/>
    </location>
</feature>
<feature type="transmembrane region" description="Helical" evidence="2">
    <location>
        <begin position="313"/>
        <end position="333"/>
    </location>
</feature>
<evidence type="ECO:0000313" key="5">
    <source>
        <dbReference type="Proteomes" id="UP001551675"/>
    </source>
</evidence>
<evidence type="ECO:0000313" key="4">
    <source>
        <dbReference type="EMBL" id="MEV0967472.1"/>
    </source>
</evidence>
<dbReference type="PANTHER" id="PTHR23028:SF53">
    <property type="entry name" value="ACYL_TRANSF_3 DOMAIN-CONTAINING PROTEIN"/>
    <property type="match status" value="1"/>
</dbReference>
<dbReference type="RefSeq" id="WP_358129247.1">
    <property type="nucleotide sequence ID" value="NZ_JBFALK010000001.1"/>
</dbReference>
<dbReference type="PANTHER" id="PTHR23028">
    <property type="entry name" value="ACETYLTRANSFERASE"/>
    <property type="match status" value="1"/>
</dbReference>
<keyword evidence="4" id="KW-0012">Acyltransferase</keyword>
<dbReference type="EC" id="2.3.-.-" evidence="4"/>
<evidence type="ECO:0000256" key="2">
    <source>
        <dbReference type="SAM" id="Phobius"/>
    </source>
</evidence>
<protein>
    <submittedName>
        <fullName evidence="4">Acyltransferase</fullName>
        <ecNumber evidence="4">2.3.-.-</ecNumber>
    </submittedName>
</protein>
<feature type="transmembrane region" description="Helical" evidence="2">
    <location>
        <begin position="70"/>
        <end position="88"/>
    </location>
</feature>
<gene>
    <name evidence="4" type="ORF">AB0I59_02460</name>
</gene>
<name>A0ABV3G796_MICGL</name>
<feature type="transmembrane region" description="Helical" evidence="2">
    <location>
        <begin position="807"/>
        <end position="828"/>
    </location>
</feature>
<feature type="transmembrane region" description="Helical" evidence="2">
    <location>
        <begin position="166"/>
        <end position="186"/>
    </location>
</feature>
<keyword evidence="4" id="KW-0808">Transferase</keyword>
<sequence>MATTEFDQGTPSPRGGAPAPPTPGDGGRNGAVGGLRAVAALAILLFHVAAMSNFTTTGGLAGALTARLDVAVSIFFAISGLLLFRPWARRTLLGASVPRTGVYLWRRAVRILPAYWITAVVAMIALAEPAGYSAGQWVQMLLLVQIYDPAPAWPNGGLGPTALGQIWSLAVEAAFYLALPALAWAMHRYGRRERHGVASLDMRATRMLIFLIPVGLASFALAVVMHVPERIFWIQFLLPHYLIFFAIGMGLALLLTWAEGDSPGAARARQLRDMIASSAGTCLLTAGLAYWLLMTPVVGRFGDPFTTLRDEELRILLHAVITVLIVAPVACRAPSLTHLLGSRPMAFLGEISYGIFLWQFVVMELVYRVTGMHYFGGGFLPLLALSLPGTVVVATVTHYLVERPLSRLRGAPSAEPAAAPNVPTEPNTTEPNTTARPVAPEVVVPEAAVPEAAPPPPAPVPLPRTAPVEKVAETVTEEEARPRRRAADPEHQNALDGVRAIAALAVLLYHVSGKTGVVDGWGAWVLSRGDVGVAIFFTLSGLLLYRPWARAALDAGDRPETRAYLWRRAFRILPAYWLVAAVALIFFNPAHNASQWVWAKWLLLLQVYDVSAWWGGVEGRGLEHMWSLGVEVAFYVTLPLIAAALTWAATLGGARDTTTRALRLFAGLGVMVLISVGVTVAAHQPGTPGEVNMLLPRYFMWFAPGMALAVLSAWSRSGDASAAGVREFCRRVAGLPILSWTLAAIAFAIGCTPLIGPPHLSALPVFEGTVKSVLWGAVGLFLVAPSAFATGYRGLTNRVFGNVVLRYLGKISYGIFLWQFVVIYGYYALSGSAVYAGGDFWEVLAIALTGILILSALTYHLIEEPFHRLGRQLGTRPGAGSAPASARPVP</sequence>
<dbReference type="Pfam" id="PF01757">
    <property type="entry name" value="Acyl_transf_3"/>
    <property type="match status" value="2"/>
</dbReference>
<feature type="transmembrane region" description="Helical" evidence="2">
    <location>
        <begin position="569"/>
        <end position="587"/>
    </location>
</feature>
<dbReference type="InterPro" id="IPR002656">
    <property type="entry name" value="Acyl_transf_3_dom"/>
</dbReference>
<dbReference type="InterPro" id="IPR050879">
    <property type="entry name" value="Acyltransferase_3"/>
</dbReference>
<dbReference type="EMBL" id="JBFALK010000001">
    <property type="protein sequence ID" value="MEV0967472.1"/>
    <property type="molecule type" value="Genomic_DNA"/>
</dbReference>
<dbReference type="Proteomes" id="UP001551675">
    <property type="component" value="Unassembled WGS sequence"/>
</dbReference>
<feature type="domain" description="Acyltransferase 3" evidence="3">
    <location>
        <begin position="493"/>
        <end position="859"/>
    </location>
</feature>
<feature type="region of interest" description="Disordered" evidence="1">
    <location>
        <begin position="410"/>
        <end position="435"/>
    </location>
</feature>
<feature type="transmembrane region" description="Helical" evidence="2">
    <location>
        <begin position="775"/>
        <end position="795"/>
    </location>
</feature>
<feature type="transmembrane region" description="Helical" evidence="2">
    <location>
        <begin position="840"/>
        <end position="862"/>
    </location>
</feature>
<accession>A0ABV3G796</accession>
<feature type="domain" description="Acyltransferase 3" evidence="3">
    <location>
        <begin position="32"/>
        <end position="397"/>
    </location>
</feature>
<feature type="transmembrane region" description="Helical" evidence="2">
    <location>
        <begin position="379"/>
        <end position="401"/>
    </location>
</feature>
<keyword evidence="2" id="KW-0812">Transmembrane</keyword>
<evidence type="ECO:0000259" key="3">
    <source>
        <dbReference type="Pfam" id="PF01757"/>
    </source>
</evidence>
<evidence type="ECO:0000256" key="1">
    <source>
        <dbReference type="SAM" id="MobiDB-lite"/>
    </source>
</evidence>
<feature type="transmembrane region" description="Helical" evidence="2">
    <location>
        <begin position="345"/>
        <end position="367"/>
    </location>
</feature>
<feature type="transmembrane region" description="Helical" evidence="2">
    <location>
        <begin position="207"/>
        <end position="227"/>
    </location>
</feature>
<dbReference type="GO" id="GO:0016746">
    <property type="term" value="F:acyltransferase activity"/>
    <property type="evidence" value="ECO:0007669"/>
    <property type="project" value="UniProtKB-KW"/>
</dbReference>
<keyword evidence="5" id="KW-1185">Reference proteome</keyword>
<feature type="transmembrane region" description="Helical" evidence="2">
    <location>
        <begin position="233"/>
        <end position="255"/>
    </location>
</feature>
<feature type="transmembrane region" description="Helical" evidence="2">
    <location>
        <begin position="695"/>
        <end position="714"/>
    </location>
</feature>
<feature type="transmembrane region" description="Helical" evidence="2">
    <location>
        <begin position="275"/>
        <end position="293"/>
    </location>
</feature>
<reference evidence="4 5" key="1">
    <citation type="submission" date="2024-06" db="EMBL/GenBank/DDBJ databases">
        <title>The Natural Products Discovery Center: Release of the First 8490 Sequenced Strains for Exploring Actinobacteria Biosynthetic Diversity.</title>
        <authorList>
            <person name="Kalkreuter E."/>
            <person name="Kautsar S.A."/>
            <person name="Yang D."/>
            <person name="Bader C.D."/>
            <person name="Teijaro C.N."/>
            <person name="Fluegel L."/>
            <person name="Davis C.M."/>
            <person name="Simpson J.R."/>
            <person name="Lauterbach L."/>
            <person name="Steele A.D."/>
            <person name="Gui C."/>
            <person name="Meng S."/>
            <person name="Li G."/>
            <person name="Viehrig K."/>
            <person name="Ye F."/>
            <person name="Su P."/>
            <person name="Kiefer A.F."/>
            <person name="Nichols A."/>
            <person name="Cepeda A.J."/>
            <person name="Yan W."/>
            <person name="Fan B."/>
            <person name="Jiang Y."/>
            <person name="Adhikari A."/>
            <person name="Zheng C.-J."/>
            <person name="Schuster L."/>
            <person name="Cowan T.M."/>
            <person name="Smanski M.J."/>
            <person name="Chevrette M.G."/>
            <person name="De Carvalho L.P.S."/>
            <person name="Shen B."/>
        </authorList>
    </citation>
    <scope>NUCLEOTIDE SEQUENCE [LARGE SCALE GENOMIC DNA]</scope>
    <source>
        <strain evidence="4 5">NPDC050100</strain>
    </source>
</reference>
<keyword evidence="2" id="KW-0472">Membrane</keyword>
<feature type="transmembrane region" description="Helical" evidence="2">
    <location>
        <begin position="735"/>
        <end position="755"/>
    </location>
</feature>
<proteinExistence type="predicted"/>